<evidence type="ECO:0000256" key="10">
    <source>
        <dbReference type="ARBA" id="ARBA00022946"/>
    </source>
</evidence>
<dbReference type="GO" id="GO:0005739">
    <property type="term" value="C:mitochondrion"/>
    <property type="evidence" value="ECO:0007669"/>
    <property type="project" value="UniProtKB-SubCell"/>
</dbReference>
<dbReference type="PANTHER" id="PTHR17490">
    <property type="entry name" value="SUA5"/>
    <property type="match status" value="1"/>
</dbReference>
<dbReference type="SUPFAM" id="SSF55821">
    <property type="entry name" value="YrdC/RibB"/>
    <property type="match status" value="1"/>
</dbReference>
<evidence type="ECO:0000256" key="5">
    <source>
        <dbReference type="ARBA" id="ARBA00012584"/>
    </source>
</evidence>
<dbReference type="InterPro" id="IPR017945">
    <property type="entry name" value="DHBP_synth_RibB-like_a/b_dom"/>
</dbReference>
<dbReference type="GO" id="GO:0006450">
    <property type="term" value="P:regulation of translational fidelity"/>
    <property type="evidence" value="ECO:0007669"/>
    <property type="project" value="TreeGrafter"/>
</dbReference>
<dbReference type="PROSITE" id="PS51163">
    <property type="entry name" value="YRDC"/>
    <property type="match status" value="1"/>
</dbReference>
<comment type="subunit">
    <text evidence="15">Interacts with RSC1A1.</text>
</comment>
<dbReference type="Proteomes" id="UP000298416">
    <property type="component" value="Unassembled WGS sequence"/>
</dbReference>
<dbReference type="PANTHER" id="PTHR17490:SF10">
    <property type="entry name" value="THREONYLCARBAMOYL-AMP SYNTHASE"/>
    <property type="match status" value="1"/>
</dbReference>
<reference evidence="19" key="1">
    <citation type="submission" date="2018-01" db="EMBL/GenBank/DDBJ databases">
        <authorList>
            <person name="Mao J.F."/>
        </authorList>
    </citation>
    <scope>NUCLEOTIDE SEQUENCE</scope>
    <source>
        <strain evidence="19">Huo1</strain>
        <tissue evidence="19">Leaf</tissue>
    </source>
</reference>
<evidence type="ECO:0000256" key="1">
    <source>
        <dbReference type="ARBA" id="ARBA00004173"/>
    </source>
</evidence>
<feature type="transmembrane region" description="Helical" evidence="17">
    <location>
        <begin position="9"/>
        <end position="27"/>
    </location>
</feature>
<dbReference type="GO" id="GO:0000049">
    <property type="term" value="F:tRNA binding"/>
    <property type="evidence" value="ECO:0007669"/>
    <property type="project" value="TreeGrafter"/>
</dbReference>
<feature type="region of interest" description="Disordered" evidence="16">
    <location>
        <begin position="441"/>
        <end position="469"/>
    </location>
</feature>
<keyword evidence="17" id="KW-0812">Transmembrane</keyword>
<evidence type="ECO:0000313" key="20">
    <source>
        <dbReference type="Proteomes" id="UP000298416"/>
    </source>
</evidence>
<feature type="region of interest" description="Disordered" evidence="16">
    <location>
        <begin position="68"/>
        <end position="95"/>
    </location>
</feature>
<dbReference type="EMBL" id="PNBA02000007">
    <property type="protein sequence ID" value="KAG6417634.1"/>
    <property type="molecule type" value="Genomic_DNA"/>
</dbReference>
<proteinExistence type="inferred from homology"/>
<accession>A0A8X8XR96</accession>
<evidence type="ECO:0000256" key="14">
    <source>
        <dbReference type="ARBA" id="ARBA00058524"/>
    </source>
</evidence>
<evidence type="ECO:0000256" key="6">
    <source>
        <dbReference type="ARBA" id="ARBA00015492"/>
    </source>
</evidence>
<feature type="compositionally biased region" description="Basic and acidic residues" evidence="16">
    <location>
        <begin position="441"/>
        <end position="454"/>
    </location>
</feature>
<evidence type="ECO:0000256" key="8">
    <source>
        <dbReference type="ARBA" id="ARBA00022490"/>
    </source>
</evidence>
<feature type="region of interest" description="Disordered" evidence="16">
    <location>
        <begin position="335"/>
        <end position="365"/>
    </location>
</feature>
<evidence type="ECO:0000256" key="16">
    <source>
        <dbReference type="SAM" id="MobiDB-lite"/>
    </source>
</evidence>
<evidence type="ECO:0000313" key="19">
    <source>
        <dbReference type="EMBL" id="KAG6417634.1"/>
    </source>
</evidence>
<comment type="function">
    <text evidence="14">Cytoplasmic and mitochondrial threonylcarbamoyl-AMP synthase required for the formation of a threonylcarbamoyl group on adenosine at position 37 (t(6)A37) in tRNAs that read codons beginning with adenine. Catalyzes the conversion of L-threonine, HCO(3)(-)/CO(2) and ATP to give threonylcarbamoyl-AMP (TC-AMP) as the acyladenylate intermediate, with the release of diphosphate. Participates in t(6)A37 formation in cytoplasmic and mitochondrial tRNAs. May regulate the activity of some transporters.</text>
</comment>
<keyword evidence="9" id="KW-0808">Transferase</keyword>
<evidence type="ECO:0000256" key="4">
    <source>
        <dbReference type="ARBA" id="ARBA00007663"/>
    </source>
</evidence>
<comment type="similarity">
    <text evidence="4">Belongs to the SUA5 family.</text>
</comment>
<gene>
    <name evidence="19" type="ORF">SASPL_119818</name>
</gene>
<keyword evidence="11" id="KW-0496">Mitochondrion</keyword>
<evidence type="ECO:0000256" key="13">
    <source>
        <dbReference type="ARBA" id="ARBA00048366"/>
    </source>
</evidence>
<comment type="caution">
    <text evidence="19">The sequence shown here is derived from an EMBL/GenBank/DDBJ whole genome shotgun (WGS) entry which is preliminary data.</text>
</comment>
<name>A0A8X8XR96_SALSN</name>
<dbReference type="InterPro" id="IPR050156">
    <property type="entry name" value="TC-AMP_synthase_SUA5"/>
</dbReference>
<evidence type="ECO:0000256" key="11">
    <source>
        <dbReference type="ARBA" id="ARBA00023128"/>
    </source>
</evidence>
<dbReference type="GO" id="GO:0005886">
    <property type="term" value="C:plasma membrane"/>
    <property type="evidence" value="ECO:0007669"/>
    <property type="project" value="UniProtKB-SubCell"/>
</dbReference>
<evidence type="ECO:0000256" key="12">
    <source>
        <dbReference type="ARBA" id="ARBA00023136"/>
    </source>
</evidence>
<dbReference type="EC" id="2.7.7.87" evidence="5"/>
<reference evidence="19" key="2">
    <citation type="submission" date="2020-08" db="EMBL/GenBank/DDBJ databases">
        <title>Plant Genome Project.</title>
        <authorList>
            <person name="Zhang R.-G."/>
        </authorList>
    </citation>
    <scope>NUCLEOTIDE SEQUENCE</scope>
    <source>
        <strain evidence="19">Huo1</strain>
        <tissue evidence="19">Leaf</tissue>
    </source>
</reference>
<evidence type="ECO:0000256" key="3">
    <source>
        <dbReference type="ARBA" id="ARBA00004496"/>
    </source>
</evidence>
<evidence type="ECO:0000256" key="9">
    <source>
        <dbReference type="ARBA" id="ARBA00022679"/>
    </source>
</evidence>
<keyword evidence="17" id="KW-1133">Transmembrane helix</keyword>
<dbReference type="GO" id="GO:0003725">
    <property type="term" value="F:double-stranded RNA binding"/>
    <property type="evidence" value="ECO:0007669"/>
    <property type="project" value="InterPro"/>
</dbReference>
<feature type="domain" description="YrdC-like" evidence="18">
    <location>
        <begin position="135"/>
        <end position="323"/>
    </location>
</feature>
<evidence type="ECO:0000256" key="2">
    <source>
        <dbReference type="ARBA" id="ARBA00004202"/>
    </source>
</evidence>
<keyword evidence="12 17" id="KW-0472">Membrane</keyword>
<dbReference type="GO" id="GO:0061710">
    <property type="term" value="F:L-threonylcarbamoyladenylate synthase"/>
    <property type="evidence" value="ECO:0007669"/>
    <property type="project" value="UniProtKB-EC"/>
</dbReference>
<dbReference type="AlphaFoldDB" id="A0A8X8XR96"/>
<comment type="catalytic activity">
    <reaction evidence="13">
        <text>L-threonine + hydrogencarbonate + ATP = L-threonylcarbamoyladenylate + diphosphate + H2O</text>
        <dbReference type="Rhea" id="RHEA:36407"/>
        <dbReference type="ChEBI" id="CHEBI:15377"/>
        <dbReference type="ChEBI" id="CHEBI:17544"/>
        <dbReference type="ChEBI" id="CHEBI:30616"/>
        <dbReference type="ChEBI" id="CHEBI:33019"/>
        <dbReference type="ChEBI" id="CHEBI:57926"/>
        <dbReference type="ChEBI" id="CHEBI:73682"/>
        <dbReference type="EC" id="2.7.7.87"/>
    </reaction>
</comment>
<feature type="transmembrane region" description="Helical" evidence="17">
    <location>
        <begin position="33"/>
        <end position="54"/>
    </location>
</feature>
<dbReference type="FunFam" id="3.90.870.10:FF:000007">
    <property type="entry name" value="YrdC N6-threonylcarbamoyltransferase domain containing"/>
    <property type="match status" value="1"/>
</dbReference>
<feature type="compositionally biased region" description="Polar residues" evidence="16">
    <location>
        <begin position="353"/>
        <end position="364"/>
    </location>
</feature>
<dbReference type="Pfam" id="PF01300">
    <property type="entry name" value="Sua5_yciO_yrdC"/>
    <property type="match status" value="1"/>
</dbReference>
<evidence type="ECO:0000259" key="18">
    <source>
        <dbReference type="PROSITE" id="PS51163"/>
    </source>
</evidence>
<evidence type="ECO:0000256" key="15">
    <source>
        <dbReference type="ARBA" id="ARBA00063146"/>
    </source>
</evidence>
<dbReference type="NCBIfam" id="TIGR00057">
    <property type="entry name" value="L-threonylcarbamoyladenylate synthase"/>
    <property type="match status" value="1"/>
</dbReference>
<dbReference type="InterPro" id="IPR006070">
    <property type="entry name" value="Sua5-like_dom"/>
</dbReference>
<dbReference type="Gene3D" id="3.90.870.10">
    <property type="entry name" value="DHBP synthase"/>
    <property type="match status" value="1"/>
</dbReference>
<keyword evidence="8" id="KW-0963">Cytoplasm</keyword>
<keyword evidence="7" id="KW-1003">Cell membrane</keyword>
<evidence type="ECO:0000256" key="17">
    <source>
        <dbReference type="SAM" id="Phobius"/>
    </source>
</evidence>
<keyword evidence="20" id="KW-1185">Reference proteome</keyword>
<keyword evidence="10" id="KW-0809">Transit peptide</keyword>
<sequence>MLLPVKRRFVWVYASMQFSLVVLFAHVHVQAVMAILLSTFAGFGVAMSGSSIIVEVMRWKRRRDVARHPSNVGDETMMHPSQRPRQHGGEAENPETFRVPNWLSRRPIVTAIRMAWGSEKTVEHSTTGLVRPATADYAGEAIQAVKAGKVIAVPTDTLYGFACDACSMEAVHRTYEIKGRKHTSPLAICVGDVQDIQRYATTHHLPLGLLDSLLPGPVTLVLRRGDSSILEKSLNPGLDSIGVRVPDCDFIRLIARGSQSALALTSANLSGQPSSVDVKDFENLWRHCACIYNGGLLPSGRAGSTVVDLTRPGEFKILRPGRILSSTSFSNPACSGIGTGADRDDSGGLSLASRPSSSGDTTSALGWIAHSHDGRKAATVLAWGANNNVQRRTTARVGKSAKNSGGAAVRRRRRTAVLAEFHEQVEARWCLATTASSLDHGDYRGWRSGDEETRLNGGGANRREGEDGW</sequence>
<organism evidence="19">
    <name type="scientific">Salvia splendens</name>
    <name type="common">Scarlet sage</name>
    <dbReference type="NCBI Taxonomy" id="180675"/>
    <lineage>
        <taxon>Eukaryota</taxon>
        <taxon>Viridiplantae</taxon>
        <taxon>Streptophyta</taxon>
        <taxon>Embryophyta</taxon>
        <taxon>Tracheophyta</taxon>
        <taxon>Spermatophyta</taxon>
        <taxon>Magnoliopsida</taxon>
        <taxon>eudicotyledons</taxon>
        <taxon>Gunneridae</taxon>
        <taxon>Pentapetalae</taxon>
        <taxon>asterids</taxon>
        <taxon>lamiids</taxon>
        <taxon>Lamiales</taxon>
        <taxon>Lamiaceae</taxon>
        <taxon>Nepetoideae</taxon>
        <taxon>Mentheae</taxon>
        <taxon>Salviinae</taxon>
        <taxon>Salvia</taxon>
        <taxon>Salvia subgen. Calosphace</taxon>
        <taxon>core Calosphace</taxon>
    </lineage>
</organism>
<comment type="subcellular location">
    <subcellularLocation>
        <location evidence="2">Cell membrane</location>
        <topology evidence="2">Peripheral membrane protein</topology>
    </subcellularLocation>
    <subcellularLocation>
        <location evidence="3">Cytoplasm</location>
    </subcellularLocation>
    <subcellularLocation>
        <location evidence="1">Mitochondrion</location>
    </subcellularLocation>
</comment>
<protein>
    <recommendedName>
        <fullName evidence="6">Threonylcarbamoyl-AMP synthase</fullName>
        <ecNumber evidence="5">2.7.7.87</ecNumber>
    </recommendedName>
</protein>
<evidence type="ECO:0000256" key="7">
    <source>
        <dbReference type="ARBA" id="ARBA00022475"/>
    </source>
</evidence>